<feature type="region of interest" description="Disordered" evidence="2">
    <location>
        <begin position="1600"/>
        <end position="1634"/>
    </location>
</feature>
<gene>
    <name evidence="4" type="ORF">PECAL_2P08410</name>
</gene>
<feature type="compositionally biased region" description="Basic and acidic residues" evidence="2">
    <location>
        <begin position="878"/>
        <end position="901"/>
    </location>
</feature>
<keyword evidence="5" id="KW-1185">Reference proteome</keyword>
<feature type="region of interest" description="Disordered" evidence="2">
    <location>
        <begin position="446"/>
        <end position="555"/>
    </location>
</feature>
<feature type="compositionally biased region" description="Basic and acidic residues" evidence="2">
    <location>
        <begin position="1924"/>
        <end position="1948"/>
    </location>
</feature>
<keyword evidence="1" id="KW-0106">Calcium</keyword>
<feature type="compositionally biased region" description="Low complexity" evidence="2">
    <location>
        <begin position="44"/>
        <end position="55"/>
    </location>
</feature>
<feature type="compositionally biased region" description="Acidic residues" evidence="2">
    <location>
        <begin position="1060"/>
        <end position="1069"/>
    </location>
</feature>
<feature type="compositionally biased region" description="Basic residues" evidence="2">
    <location>
        <begin position="2664"/>
        <end position="2680"/>
    </location>
</feature>
<feature type="compositionally biased region" description="Basic and acidic residues" evidence="2">
    <location>
        <begin position="2170"/>
        <end position="2179"/>
    </location>
</feature>
<feature type="region of interest" description="Disordered" evidence="2">
    <location>
        <begin position="1924"/>
        <end position="1950"/>
    </location>
</feature>
<feature type="compositionally biased region" description="Basic and acidic residues" evidence="2">
    <location>
        <begin position="513"/>
        <end position="526"/>
    </location>
</feature>
<feature type="compositionally biased region" description="Pro residues" evidence="2">
    <location>
        <begin position="2720"/>
        <end position="2736"/>
    </location>
</feature>
<feature type="compositionally biased region" description="Basic residues" evidence="2">
    <location>
        <begin position="2441"/>
        <end position="2451"/>
    </location>
</feature>
<feature type="region of interest" description="Disordered" evidence="2">
    <location>
        <begin position="2659"/>
        <end position="2813"/>
    </location>
</feature>
<dbReference type="InterPro" id="IPR018247">
    <property type="entry name" value="EF_Hand_1_Ca_BS"/>
</dbReference>
<dbReference type="EMBL" id="CAKKNE010000002">
    <property type="protein sequence ID" value="CAH0367802.1"/>
    <property type="molecule type" value="Genomic_DNA"/>
</dbReference>
<feature type="region of interest" description="Disordered" evidence="2">
    <location>
        <begin position="871"/>
        <end position="901"/>
    </location>
</feature>
<dbReference type="SUPFAM" id="SSF47473">
    <property type="entry name" value="EF-hand"/>
    <property type="match status" value="1"/>
</dbReference>
<accession>A0A8J2SJ24</accession>
<feature type="region of interest" description="Disordered" evidence="2">
    <location>
        <begin position="1400"/>
        <end position="1425"/>
    </location>
</feature>
<sequence length="2813" mass="313628">MDPAHSKALDAVLAQSPTDKVVVPPPPPPSTRERPTLQRRPSLDGGAARQAAQDVAAVEETAERIAEARGYASTTDTLRLVSRLLAQDETICRCRGSEVSGGGTTRQGANERFRVRVESRQAAAQMLEAIQLRTAKQKAAASPQVVRKVPVTSPPPKKRSLSHKLLKSKLQGSMAKAAFSSGGKAQATKRFEKHLGARLDAPSCENVPGLENGASVLCWKNREWVPGHVKAFRERGELDNEEDEVLIGELGKDDTSWKWIPVTSPRLLRMDVHEAFRVANKRRGDFVKAGQRVVSAWAPRDEREFWSRRSSAIGPAGTVRRVVPARDAAEVELDGLCCTERYWLPLHALEKASCDEEGSDVLEVREEALDRVRRALARIEPRNPPYSCIRVVKGRRCIVRLSYEDEARGAAPEDLRWRVHVRLCGRTRRDEAQDRSDALLIDREKAREATSSAMKRGGARDALARRRSSRRARKDDAEAFKAFGTRRLLSPERPASRENSVSRPSSRNTSRPASRETSRPASRETSRPTSAAASRVGTEDGSVAPERSASDWAAPNHLERDLPSSYIRGLGFEEYCRGDAVWSARARASLCEAVADCVDVKRGRLVLDGLEDSIDEEEQWSCDVACLVRDVPCRLRFTTTQQELRIVLAWCDAHVPSKRGAHRYSLQMSDWRLLGYGSRLEWLADLERAKLCRALSLRLETRHGVPVLCVHPSDALVWPTAETWCALPHDGCDLPCSTDRIPRTSGSDWRLRGVTSRHFANTNRMLWRSVIKLACGTACSRDLKDDAEGRVGLERWLASARRIDGRIELEARHVPSGAKALCVTSIESWFSLGQLRAPLQWLSRDQQRGVAARLVELGLADPTTARLRQKVDSIVGAEPRRNESDDEPRRARKTRVEREALRRVRKERRRLKKQLSKPVSIQKALKIDDDLAQSTIGQRSEATAPSRASRIVEMRETTPHATPHASPRATQLAILDEQASPRTLQTESLASPGLQTDSVLTLHTDISPLKEDSTVQFHQGSVQTLQAASLITTASEKVELAELPSDDSDGESWGARPPSDDEGDDDELGVCDRHRNDATLLVEDAMRPGVQSKQQHRVFLEREKGLLELFSTRKAKKLLKGGTTETAQGKLTVAVAAGMAVRRERKDAENVLRREQREHQACKPAIGRASFLRDVRIAEVRYGTPEARQAHRDGRDANDLRSEASSLRKEVLDLGRQLIAIHDRAEVLWTRIQDLAPPAAGWWVAAFKLLDPESPEAKVSSEETTTLAETWDPDDLGEKIQIGVSNEESRRRERVQVECALCACGAEALRLGDLQRRSELMLKKVRKHQMGLSRLTTSIIRYRSRDCDRAAAAAASAAKLRFTHLATPVGCRSVRSLSDTSLRCDVLDCGFSLRVRTRQARRREHSGAESTDESSEDEGESMSVDKNEWRDRAGAEADLHWVYAPPDARRELCVRVSHWVCRQTEQGTSPLKRIAERNHRTFKTRLQVGLRPAPLPFAAAVVRRPRGGAAAFFSTALDAGDGLIVVARDANGVELGREVVAKTTWLQREDPRMARDAADGGRRRRPLLARALERRQFMHRCLDAAAALVDGRNAGIREDADRIQNPWGRDPHSEARLKRSRGPNASAALSDPHWHVPTEQLRAHAAFMAERIALGLQPEPPAPSKEKRRDSDSSDSDEENKPSAAASARQRAKEARLIHRGVAIAECFPKYLGVINVQNAEAAWRNAARKGDNARQNDAIYRSEKNQRDARTKYHDALDTMAQCRLTRSPGDALRACRAAIQAQEKAMGQALDQVEVARLCACYAEACLGARLATEAVQAAKRCLRSLPEPWPPKWRFLLAKAHLTRGDVRPARAVLSSLIAECSRDDDKTLYEKWLEIAGWDGVDEVTALARKTFNAKDDTNIEKMNKLYGKFDDFEKSALSREAKKKQREDEERKEREEAERRALEAGDDVPEYESVYEWVTDSSEDESVASVKELPQEIWVSIEVRRGLEPLELHTDAVERIADSTPKDSEGRRKTTRQVIPEACEFVVDAWCSKYPGALGLKEANALETVALRQARSISKKQLQQRQETKAHREQFLQEIGVDELPLRLNEACKLKHKSVFGRNETYAVLRIEERERQPEIVEDASDTESERSLVVFDGTGNKYRIAKKILDICDTGDDEAPDPNAPKEKEKEPETLEEALAVAAKRLRGVDTDHRKLTIQELQRALFDEDLNPFVTWLTANASTVFSAFDVDGDRTLDYDELVYCISMYEEAERQRKQALEDAKTPEEKERERQDAECLLMSREDVKPEIDQALTDLGFDLLEQNVPGFDQDAAEAMRQEAEEASLIKWEVGTTKPCRTRVQGAPASFSYLCSLPPPMASGEWQAPYEVLPSWQPPKWTLIVEVWRKELRGDLCLGEARISAGDLLLELKAVPKPPKDAATAPTSSQPAQISLPLRTRKQARKRERTRSGGSVSLHVWPPPAWAVAPSADELLMDEFEKRDNRRAPPKEKNENVFKKDDESTVASEQPNVDEHGNVVVTYRQALGKEKKKSNDDDEDDDGLLRGEVEDYQPRRPDRLRPFTREAIEADKREKWVSREFPDEIRERTSMADLRDIAAELDERLRQGQWAVPEPEPAQQRLFVLLTDARNGSTGDLDVAHVLREAGKEWGKSSAWIEPVAAKHKKPKRPKRKSRRSRASTEADAPAYIAEDAWSCVGAPAPGPAPNGAPAPAAWAPAPAPGPAPGPAPAPGAAPAPAHLWTVLEEGDASVCSPLPDEVSALDEGSVHDRAASPARPLGDVDGEAEDDVSDLGSPRVILDDDVSELTEARA</sequence>
<feature type="compositionally biased region" description="Basic and acidic residues" evidence="2">
    <location>
        <begin position="2545"/>
        <end position="2560"/>
    </location>
</feature>
<comment type="caution">
    <text evidence="4">The sequence shown here is derived from an EMBL/GenBank/DDBJ whole genome shotgun (WGS) entry which is preliminary data.</text>
</comment>
<dbReference type="Proteomes" id="UP000789595">
    <property type="component" value="Unassembled WGS sequence"/>
</dbReference>
<feature type="region of interest" description="Disordered" evidence="2">
    <location>
        <begin position="2483"/>
        <end position="2560"/>
    </location>
</feature>
<feature type="region of interest" description="Disordered" evidence="2">
    <location>
        <begin position="1"/>
        <end position="55"/>
    </location>
</feature>
<feature type="compositionally biased region" description="Acidic residues" evidence="2">
    <location>
        <begin position="2783"/>
        <end position="2792"/>
    </location>
</feature>
<dbReference type="InterPro" id="IPR002048">
    <property type="entry name" value="EF_hand_dom"/>
</dbReference>
<proteinExistence type="predicted"/>
<dbReference type="InterPro" id="IPR011992">
    <property type="entry name" value="EF-hand-dom_pair"/>
</dbReference>
<feature type="compositionally biased region" description="Polar residues" evidence="2">
    <location>
        <begin position="497"/>
        <end position="512"/>
    </location>
</feature>
<feature type="region of interest" description="Disordered" evidence="2">
    <location>
        <begin position="1041"/>
        <end position="1069"/>
    </location>
</feature>
<dbReference type="OrthoDB" id="10693281at2759"/>
<dbReference type="PROSITE" id="PS00018">
    <property type="entry name" value="EF_HAND_1"/>
    <property type="match status" value="1"/>
</dbReference>
<dbReference type="PANTHER" id="PTHR48125:SF10">
    <property type="entry name" value="OS12G0136300 PROTEIN"/>
    <property type="match status" value="1"/>
</dbReference>
<feature type="region of interest" description="Disordered" evidence="2">
    <location>
        <begin position="141"/>
        <end position="162"/>
    </location>
</feature>
<feature type="domain" description="EF-hand" evidence="3">
    <location>
        <begin position="2222"/>
        <end position="2257"/>
    </location>
</feature>
<feature type="region of interest" description="Disordered" evidence="2">
    <location>
        <begin position="2159"/>
        <end position="2179"/>
    </location>
</feature>
<feature type="compositionally biased region" description="Acidic residues" evidence="2">
    <location>
        <begin position="1410"/>
        <end position="1420"/>
    </location>
</feature>
<evidence type="ECO:0000313" key="5">
    <source>
        <dbReference type="Proteomes" id="UP000789595"/>
    </source>
</evidence>
<dbReference type="GO" id="GO:0005509">
    <property type="term" value="F:calcium ion binding"/>
    <property type="evidence" value="ECO:0007669"/>
    <property type="project" value="InterPro"/>
</dbReference>
<evidence type="ECO:0000313" key="4">
    <source>
        <dbReference type="EMBL" id="CAH0367802.1"/>
    </source>
</evidence>
<protein>
    <recommendedName>
        <fullName evidence="3">EF-hand domain-containing protein</fullName>
    </recommendedName>
</protein>
<feature type="region of interest" description="Disordered" evidence="2">
    <location>
        <begin position="1655"/>
        <end position="1692"/>
    </location>
</feature>
<evidence type="ECO:0000256" key="2">
    <source>
        <dbReference type="SAM" id="MobiDB-lite"/>
    </source>
</evidence>
<feature type="region of interest" description="Disordered" evidence="2">
    <location>
        <begin position="2420"/>
        <end position="2464"/>
    </location>
</feature>
<evidence type="ECO:0000256" key="1">
    <source>
        <dbReference type="ARBA" id="ARBA00022837"/>
    </source>
</evidence>
<evidence type="ECO:0000259" key="3">
    <source>
        <dbReference type="PROSITE" id="PS50222"/>
    </source>
</evidence>
<feature type="compositionally biased region" description="Basic and acidic residues" evidence="2">
    <location>
        <begin position="2483"/>
        <end position="2505"/>
    </location>
</feature>
<reference evidence="4" key="1">
    <citation type="submission" date="2021-11" db="EMBL/GenBank/DDBJ databases">
        <authorList>
            <consortium name="Genoscope - CEA"/>
            <person name="William W."/>
        </authorList>
    </citation>
    <scope>NUCLEOTIDE SEQUENCE</scope>
</reference>
<organism evidence="4 5">
    <name type="scientific">Pelagomonas calceolata</name>
    <dbReference type="NCBI Taxonomy" id="35677"/>
    <lineage>
        <taxon>Eukaryota</taxon>
        <taxon>Sar</taxon>
        <taxon>Stramenopiles</taxon>
        <taxon>Ochrophyta</taxon>
        <taxon>Pelagophyceae</taxon>
        <taxon>Pelagomonadales</taxon>
        <taxon>Pelagomonadaceae</taxon>
        <taxon>Pelagomonas</taxon>
    </lineage>
</organism>
<dbReference type="PANTHER" id="PTHR48125">
    <property type="entry name" value="LP07818P1"/>
    <property type="match status" value="1"/>
</dbReference>
<dbReference type="PROSITE" id="PS50222">
    <property type="entry name" value="EF_HAND_2"/>
    <property type="match status" value="1"/>
</dbReference>
<name>A0A8J2SJ24_9STRA</name>